<accession>A0ACD5IPN6</accession>
<evidence type="ECO:0000313" key="2">
    <source>
        <dbReference type="Proteomes" id="UP000244623"/>
    </source>
</evidence>
<organism evidence="1 2">
    <name type="scientific">Cronobacter turicensis</name>
    <dbReference type="NCBI Taxonomy" id="413502"/>
    <lineage>
        <taxon>Bacteria</taxon>
        <taxon>Pseudomonadati</taxon>
        <taxon>Pseudomonadota</taxon>
        <taxon>Gammaproteobacteria</taxon>
        <taxon>Enterobacterales</taxon>
        <taxon>Enterobacteriaceae</taxon>
        <taxon>Cronobacter</taxon>
    </lineage>
</organism>
<protein>
    <submittedName>
        <fullName evidence="1">Uncharacterized protein</fullName>
    </submittedName>
</protein>
<proteinExistence type="predicted"/>
<name>A0ACD5IPN6_9ENTR</name>
<evidence type="ECO:0000313" key="1">
    <source>
        <dbReference type="EMBL" id="XSF53448.1"/>
    </source>
</evidence>
<sequence length="360" mass="41444">MLFPLTINALSHNWIGLLLMTTLSQGMVAINTNQALPAWPPQGISEERKNWLSRHSGFKKKIRIFFDEYQKLTVQQRALVQQAQIDQTNLPAIFSSHQPCSIVSGMVDMKSAIDELFSYSFGQLSCNDDLGTSIRDRHYSDIYDQLPDRICPFCGLSPMRGKNSPRHHLDHWMAISIYPFAGADLRNLCPMCDTCNSTFKGNKDILHNAVRQRRRSVNPYHGPIYKISLSNSEWGGGIRKYNYAIPEWHIDFVGVSLEEAETWDDVLKIRSRYRNDVLDPEFFPWIRHFAQWFKGELSFENTRSGIIQSFQPYIQRVIQERFADNAFLKAEVFRFLESASQSPEHGEDVTGMLLSIADNI</sequence>
<dbReference type="EMBL" id="CP187984">
    <property type="protein sequence ID" value="XSF53448.1"/>
    <property type="molecule type" value="Genomic_DNA"/>
</dbReference>
<gene>
    <name evidence="1" type="ORF">BS411_016055</name>
</gene>
<reference evidence="1" key="1">
    <citation type="submission" date="2025-05" db="EMBL/GenBank/DDBJ databases">
        <title>FDA Reference Genome datasets for Cronobacter.</title>
        <authorList>
            <person name="Gopinath G.R."/>
        </authorList>
    </citation>
    <scope>NUCLEOTIDE SEQUENCE</scope>
    <source>
        <strain evidence="1">MOD1-Sh41s</strain>
    </source>
</reference>
<dbReference type="Proteomes" id="UP000244623">
    <property type="component" value="Chromosome"/>
</dbReference>